<dbReference type="AlphaFoldDB" id="A0A6B0R9H3"/>
<feature type="region of interest" description="Disordered" evidence="1">
    <location>
        <begin position="136"/>
        <end position="281"/>
    </location>
</feature>
<dbReference type="Proteomes" id="UP000322234">
    <property type="component" value="Unassembled WGS sequence"/>
</dbReference>
<evidence type="ECO:0000256" key="1">
    <source>
        <dbReference type="SAM" id="MobiDB-lite"/>
    </source>
</evidence>
<feature type="compositionally biased region" description="Polar residues" evidence="1">
    <location>
        <begin position="7"/>
        <end position="22"/>
    </location>
</feature>
<gene>
    <name evidence="2" type="ORF">E5288_WYG012119</name>
</gene>
<evidence type="ECO:0000313" key="3">
    <source>
        <dbReference type="Proteomes" id="UP000322234"/>
    </source>
</evidence>
<sequence length="281" mass="30369">MTAAHSLVQSSPCRKVTSSNGRTAGREGDVDDVASAQPFQFLNLWGGDSEMGSPPSQTVFQPGFHTGVLIKIEWGMDNHPQRSKDSPWGEELVYGGVFADTFARPPCLLMKGVLGRLALPESPPYLPFDKQSFVTSSQTAAENRTDSVDPPAQPLRQSPQQTPLGAGVQPQRPVPGPPSNPQLPRSAPAVFEDRWDLTTETSPSSALTGLRDALQKDVATPRDLRRPFRERSSPHSTLRAQAWASKAGEKASPPHTRPGNVFPSNSRGKGGSGEKWHLPHS</sequence>
<evidence type="ECO:0000313" key="2">
    <source>
        <dbReference type="EMBL" id="MXQ84113.1"/>
    </source>
</evidence>
<feature type="compositionally biased region" description="Polar residues" evidence="1">
    <location>
        <begin position="198"/>
        <end position="207"/>
    </location>
</feature>
<comment type="caution">
    <text evidence="2">The sequence shown here is derived from an EMBL/GenBank/DDBJ whole genome shotgun (WGS) entry which is preliminary data.</text>
</comment>
<protein>
    <submittedName>
        <fullName evidence="2">Uncharacterized protein</fullName>
    </submittedName>
</protein>
<accession>A0A6B0R9H3</accession>
<dbReference type="EMBL" id="VBQZ03000019">
    <property type="protein sequence ID" value="MXQ84113.1"/>
    <property type="molecule type" value="Genomic_DNA"/>
</dbReference>
<feature type="compositionally biased region" description="Pro residues" evidence="1">
    <location>
        <begin position="172"/>
        <end position="181"/>
    </location>
</feature>
<feature type="region of interest" description="Disordered" evidence="1">
    <location>
        <begin position="1"/>
        <end position="30"/>
    </location>
</feature>
<organism evidence="2 3">
    <name type="scientific">Bos mutus</name>
    <name type="common">wild yak</name>
    <dbReference type="NCBI Taxonomy" id="72004"/>
    <lineage>
        <taxon>Eukaryota</taxon>
        <taxon>Metazoa</taxon>
        <taxon>Chordata</taxon>
        <taxon>Craniata</taxon>
        <taxon>Vertebrata</taxon>
        <taxon>Euteleostomi</taxon>
        <taxon>Mammalia</taxon>
        <taxon>Eutheria</taxon>
        <taxon>Laurasiatheria</taxon>
        <taxon>Artiodactyla</taxon>
        <taxon>Ruminantia</taxon>
        <taxon>Pecora</taxon>
        <taxon>Bovidae</taxon>
        <taxon>Bovinae</taxon>
        <taxon>Bos</taxon>
    </lineage>
</organism>
<feature type="compositionally biased region" description="Basic and acidic residues" evidence="1">
    <location>
        <begin position="272"/>
        <end position="281"/>
    </location>
</feature>
<reference evidence="2" key="1">
    <citation type="submission" date="2019-10" db="EMBL/GenBank/DDBJ databases">
        <title>The sequence and de novo assembly of the wild yak genome.</title>
        <authorList>
            <person name="Liu Y."/>
        </authorList>
    </citation>
    <scope>NUCLEOTIDE SEQUENCE [LARGE SCALE GENOMIC DNA]</scope>
    <source>
        <strain evidence="2">WY2019</strain>
    </source>
</reference>
<proteinExistence type="predicted"/>
<name>A0A6B0R9H3_9CETA</name>
<keyword evidence="3" id="KW-1185">Reference proteome</keyword>
<feature type="compositionally biased region" description="Basic and acidic residues" evidence="1">
    <location>
        <begin position="213"/>
        <end position="233"/>
    </location>
</feature>